<feature type="region of interest" description="Disordered" evidence="1">
    <location>
        <begin position="131"/>
        <end position="151"/>
    </location>
</feature>
<sequence length="850" mass="94966">MDSESPKYPPSLVKWKSIAYFTVTAIFIMFVVVSTTLYFRFTGRARYQARWLNLIHILSAAALCVVFGVENAIQPHFPCFLDLWFYNILGFLWVFSFIARGLRFFFQYEYHQAKLQAPNLDSQVKAHKNPGGLDNCSVDAPHSSGLDSSENNDATAITMTTETQSGRVPDSSSSSVILTHGGVPDQSPGSHSDSQNQSSLPIAPPVPPVHWWDGLRFNTVMQRIPWVRRRKIFSEQYLIRALLILLCALFVYLVFIQPFSTQFTVEPLVTKCSAVAEFTILYFIMAVHFFVVSPLFLFWAWDMNEAYGLRREIISEIALGVLCFPPFLVLTRIDSELQRYFMGNMFLFIGFFFVHVVVVVFPLFFGQNWVYLRKTCVPSEHDAQSGDMVFVGKFKKKPSLKPQDLANTGLQSFMSARKPDDTCTDLMTFQSHGFTEILQDPSQFELLKKTAAKCFSSELTLFLEDYQCLKYHTLTVLQRAYEKAQRTAAEVDVLPSGSIMGEEERSVQTTPLPIMPSPTLEEFVLSSESPQKPAALGSNSHFAPYTMPTAKPSGPLMRLLSLSRSASFFNRKRGFSCSYRQAKKFGNKDATGSCVTIVKTLEQLDWAIVALDWVTQADASRSSKGKTKPQGSAVGGAMTSASVGRSLSKDPVVESGRTGSSVDSANDGEDVINSMQKASCQSLKSAREEYLAPGKRFTWSDDSQGPTTSTSPTTDSESLPRSSVDKVQVTTDADDDSDIDNWSRAGSSVGTSPSSIVSASSPSTVSSTKSTCGSKVPHKLHTLYFNFYRRYIVPDSDFAVNLPDHVVQALHQVMRHRTYTLDMFDIAHREVLNMLFENVYPNHLKTFAKR</sequence>
<dbReference type="AlphaFoldDB" id="A0A9W8E8U4"/>
<reference evidence="3" key="1">
    <citation type="submission" date="2022-07" db="EMBL/GenBank/DDBJ databases">
        <title>Phylogenomic reconstructions and comparative analyses of Kickxellomycotina fungi.</title>
        <authorList>
            <person name="Reynolds N.K."/>
            <person name="Stajich J.E."/>
            <person name="Barry K."/>
            <person name="Grigoriev I.V."/>
            <person name="Crous P."/>
            <person name="Smith M.E."/>
        </authorList>
    </citation>
    <scope>NUCLEOTIDE SEQUENCE</scope>
    <source>
        <strain evidence="3">RSA 1196</strain>
    </source>
</reference>
<accession>A0A9W8E8U4</accession>
<protein>
    <recommendedName>
        <fullName evidence="5">RGS domain-containing protein</fullName>
    </recommendedName>
</protein>
<dbReference type="Gene3D" id="1.10.167.10">
    <property type="entry name" value="Regulator of G-protein Signalling 4, domain 2"/>
    <property type="match status" value="1"/>
</dbReference>
<comment type="caution">
    <text evidence="3">The sequence shown here is derived from an EMBL/GenBank/DDBJ whole genome shotgun (WGS) entry which is preliminary data.</text>
</comment>
<proteinExistence type="predicted"/>
<feature type="transmembrane region" description="Helical" evidence="2">
    <location>
        <begin position="237"/>
        <end position="260"/>
    </location>
</feature>
<feature type="region of interest" description="Disordered" evidence="1">
    <location>
        <begin position="619"/>
        <end position="669"/>
    </location>
</feature>
<feature type="region of interest" description="Disordered" evidence="1">
    <location>
        <begin position="694"/>
        <end position="774"/>
    </location>
</feature>
<feature type="transmembrane region" description="Helical" evidence="2">
    <location>
        <begin position="84"/>
        <end position="106"/>
    </location>
</feature>
<keyword evidence="2" id="KW-0812">Transmembrane</keyword>
<dbReference type="OrthoDB" id="196547at2759"/>
<feature type="compositionally biased region" description="Low complexity" evidence="1">
    <location>
        <begin position="700"/>
        <end position="720"/>
    </location>
</feature>
<evidence type="ECO:0000313" key="3">
    <source>
        <dbReference type="EMBL" id="KAJ1967779.1"/>
    </source>
</evidence>
<name>A0A9W8E8U4_9FUNG</name>
<dbReference type="InterPro" id="IPR036305">
    <property type="entry name" value="RGS_sf"/>
</dbReference>
<feature type="compositionally biased region" description="Low complexity" evidence="1">
    <location>
        <begin position="743"/>
        <end position="771"/>
    </location>
</feature>
<dbReference type="Proteomes" id="UP001150925">
    <property type="component" value="Unassembled WGS sequence"/>
</dbReference>
<dbReference type="EMBL" id="JANBPY010000283">
    <property type="protein sequence ID" value="KAJ1967779.1"/>
    <property type="molecule type" value="Genomic_DNA"/>
</dbReference>
<dbReference type="InterPro" id="IPR044926">
    <property type="entry name" value="RGS_subdomain_2"/>
</dbReference>
<organism evidence="3 4">
    <name type="scientific">Dispira parvispora</name>
    <dbReference type="NCBI Taxonomy" id="1520584"/>
    <lineage>
        <taxon>Eukaryota</taxon>
        <taxon>Fungi</taxon>
        <taxon>Fungi incertae sedis</taxon>
        <taxon>Zoopagomycota</taxon>
        <taxon>Kickxellomycotina</taxon>
        <taxon>Dimargaritomycetes</taxon>
        <taxon>Dimargaritales</taxon>
        <taxon>Dimargaritaceae</taxon>
        <taxon>Dispira</taxon>
    </lineage>
</organism>
<keyword evidence="4" id="KW-1185">Reference proteome</keyword>
<evidence type="ECO:0008006" key="5">
    <source>
        <dbReference type="Google" id="ProtNLM"/>
    </source>
</evidence>
<evidence type="ECO:0000313" key="4">
    <source>
        <dbReference type="Proteomes" id="UP001150925"/>
    </source>
</evidence>
<evidence type="ECO:0000256" key="2">
    <source>
        <dbReference type="SAM" id="Phobius"/>
    </source>
</evidence>
<feature type="transmembrane region" description="Helical" evidence="2">
    <location>
        <begin position="18"/>
        <end position="39"/>
    </location>
</feature>
<keyword evidence="2" id="KW-0472">Membrane</keyword>
<keyword evidence="2" id="KW-1133">Transmembrane helix</keyword>
<dbReference type="SUPFAM" id="SSF48097">
    <property type="entry name" value="Regulator of G-protein signaling, RGS"/>
    <property type="match status" value="1"/>
</dbReference>
<feature type="transmembrane region" description="Helical" evidence="2">
    <location>
        <begin position="345"/>
        <end position="365"/>
    </location>
</feature>
<feature type="transmembrane region" description="Helical" evidence="2">
    <location>
        <begin position="51"/>
        <end position="69"/>
    </location>
</feature>
<evidence type="ECO:0000256" key="1">
    <source>
        <dbReference type="SAM" id="MobiDB-lite"/>
    </source>
</evidence>
<feature type="transmembrane region" description="Helical" evidence="2">
    <location>
        <begin position="280"/>
        <end position="301"/>
    </location>
</feature>
<gene>
    <name evidence="3" type="ORF">IWQ62_001642</name>
</gene>